<keyword evidence="1" id="KW-0677">Repeat</keyword>
<dbReference type="SMART" id="SM00248">
    <property type="entry name" value="ANK"/>
    <property type="match status" value="5"/>
</dbReference>
<dbReference type="PROSITE" id="PS50297">
    <property type="entry name" value="ANK_REP_REGION"/>
    <property type="match status" value="2"/>
</dbReference>
<evidence type="ECO:0000313" key="5">
    <source>
        <dbReference type="Proteomes" id="UP000502004"/>
    </source>
</evidence>
<dbReference type="PANTHER" id="PTHR24198">
    <property type="entry name" value="ANKYRIN REPEAT AND PROTEIN KINASE DOMAIN-CONTAINING PROTEIN"/>
    <property type="match status" value="1"/>
</dbReference>
<evidence type="ECO:0000256" key="3">
    <source>
        <dbReference type="PROSITE-ProRule" id="PRU00023"/>
    </source>
</evidence>
<dbReference type="KEGG" id="aii:E4K63_02450"/>
<keyword evidence="2 3" id="KW-0040">ANK repeat</keyword>
<dbReference type="Pfam" id="PF12796">
    <property type="entry name" value="Ank_2"/>
    <property type="match status" value="1"/>
</dbReference>
<gene>
    <name evidence="4" type="ORF">E4K63_02450</name>
</gene>
<evidence type="ECO:0000256" key="2">
    <source>
        <dbReference type="ARBA" id="ARBA00023043"/>
    </source>
</evidence>
<dbReference type="SUPFAM" id="SSF48403">
    <property type="entry name" value="Ankyrin repeat"/>
    <property type="match status" value="1"/>
</dbReference>
<name>A0AAE6YHK1_9GAMM</name>
<organism evidence="4 5">
    <name type="scientific">Allofrancisella inopinata</name>
    <dbReference type="NCBI Taxonomy" id="1085647"/>
    <lineage>
        <taxon>Bacteria</taxon>
        <taxon>Pseudomonadati</taxon>
        <taxon>Pseudomonadota</taxon>
        <taxon>Gammaproteobacteria</taxon>
        <taxon>Thiotrichales</taxon>
        <taxon>Francisellaceae</taxon>
        <taxon>Allofrancisella</taxon>
    </lineage>
</organism>
<protein>
    <submittedName>
        <fullName evidence="4">Ankyrin repeat domain-containing protein</fullName>
    </submittedName>
</protein>
<dbReference type="PANTHER" id="PTHR24198:SF165">
    <property type="entry name" value="ANKYRIN REPEAT-CONTAINING PROTEIN-RELATED"/>
    <property type="match status" value="1"/>
</dbReference>
<dbReference type="EMBL" id="CP038241">
    <property type="protein sequence ID" value="QIV95751.1"/>
    <property type="molecule type" value="Genomic_DNA"/>
</dbReference>
<accession>A0AAE6YHK1</accession>
<dbReference type="RefSeq" id="WP_133942566.1">
    <property type="nucleotide sequence ID" value="NZ_CP038241.1"/>
</dbReference>
<feature type="repeat" description="ANK" evidence="3">
    <location>
        <begin position="285"/>
        <end position="317"/>
    </location>
</feature>
<sequence length="401" mass="46159">MLNLGDFKASRCDGIENLVTNIFKSFDFNIERDGLLALNILVYISPQHRDYYIPDLKKSLDNIKIEIGNRLHRYINSFFKWKNHKKRATYTRNKLREIDVGKLYTFIKEENYLLQGEGNLSNLEEAHYKNNRRSSDNSLNKSRYKQIIVESLKNISDTYANTIAGDKDYYKVELQKVISKGYHQNTNLLYIACERGHKEIVELLLLANDVNINKATDTGATPLYITCARGYKKIVGLLLAKHDININKATDTGATPLYVACEKGHKEIVELLLENGAAINLPKNTGATPLYVACQEGRTEIVELLLRHNLLARDSNSIASYFVAGCSKESNNQVLDLLKRHFCRHNINTLWITPIKKQITPLLYGCRFMDNRSIKWLLDNYKELNDVTIYKLTLRILVMNF</sequence>
<dbReference type="PROSITE" id="PS50088">
    <property type="entry name" value="ANK_REPEAT"/>
    <property type="match status" value="2"/>
</dbReference>
<evidence type="ECO:0000313" key="4">
    <source>
        <dbReference type="EMBL" id="QIV95751.1"/>
    </source>
</evidence>
<proteinExistence type="predicted"/>
<dbReference type="AlphaFoldDB" id="A0AAE6YHK1"/>
<keyword evidence="5" id="KW-1185">Reference proteome</keyword>
<dbReference type="InterPro" id="IPR036770">
    <property type="entry name" value="Ankyrin_rpt-contain_sf"/>
</dbReference>
<evidence type="ECO:0000256" key="1">
    <source>
        <dbReference type="ARBA" id="ARBA00022737"/>
    </source>
</evidence>
<dbReference type="Gene3D" id="1.25.40.20">
    <property type="entry name" value="Ankyrin repeat-containing domain"/>
    <property type="match status" value="1"/>
</dbReference>
<dbReference type="Pfam" id="PF13637">
    <property type="entry name" value="Ank_4"/>
    <property type="match status" value="1"/>
</dbReference>
<reference evidence="4 5" key="1">
    <citation type="submission" date="2019-03" db="EMBL/GenBank/DDBJ databases">
        <title>Complete Genome Sequence of Allofrancisella inopinata Strain SYSU YG23 Isolated from Water-Cooling Systems in China.</title>
        <authorList>
            <person name="Ohrman C."/>
            <person name="Uneklint I."/>
            <person name="Sjodin A."/>
        </authorList>
    </citation>
    <scope>NUCLEOTIDE SEQUENCE [LARGE SCALE GENOMIC DNA]</scope>
    <source>
        <strain evidence="4 5">SYSU YG23</strain>
    </source>
</reference>
<feature type="repeat" description="ANK" evidence="3">
    <location>
        <begin position="252"/>
        <end position="284"/>
    </location>
</feature>
<dbReference type="PRINTS" id="PR01415">
    <property type="entry name" value="ANKYRIN"/>
</dbReference>
<dbReference type="Proteomes" id="UP000502004">
    <property type="component" value="Chromosome"/>
</dbReference>
<dbReference type="InterPro" id="IPR002110">
    <property type="entry name" value="Ankyrin_rpt"/>
</dbReference>